<evidence type="ECO:0000313" key="1">
    <source>
        <dbReference type="Proteomes" id="UP000504609"/>
    </source>
</evidence>
<organism evidence="1 2">
    <name type="scientific">Cucurbita moschata</name>
    <name type="common">Winter crookneck squash</name>
    <name type="synonym">Cucurbita pepo var. moschata</name>
    <dbReference type="NCBI Taxonomy" id="3662"/>
    <lineage>
        <taxon>Eukaryota</taxon>
        <taxon>Viridiplantae</taxon>
        <taxon>Streptophyta</taxon>
        <taxon>Embryophyta</taxon>
        <taxon>Tracheophyta</taxon>
        <taxon>Spermatophyta</taxon>
        <taxon>Magnoliopsida</taxon>
        <taxon>eudicotyledons</taxon>
        <taxon>Gunneridae</taxon>
        <taxon>Pentapetalae</taxon>
        <taxon>rosids</taxon>
        <taxon>fabids</taxon>
        <taxon>Cucurbitales</taxon>
        <taxon>Cucurbitaceae</taxon>
        <taxon>Cucurbiteae</taxon>
        <taxon>Cucurbita</taxon>
    </lineage>
</organism>
<name>A0A6J1E5G0_CUCMO</name>
<accession>A0A6J1E5G0</accession>
<evidence type="ECO:0000313" key="2">
    <source>
        <dbReference type="RefSeq" id="XP_022923172.1"/>
    </source>
</evidence>
<keyword evidence="1" id="KW-1185">Reference proteome</keyword>
<sequence>MSICESIMMHKEIDWKFMEPSDYGAVNRLQMQLIVRETYLLFLKSWAYQFQGDFFGKIAAVTRGCRPWSCGFHLSTVIITAQFG</sequence>
<reference evidence="2" key="1">
    <citation type="submission" date="2025-08" db="UniProtKB">
        <authorList>
            <consortium name="RefSeq"/>
        </authorList>
    </citation>
    <scope>IDENTIFICATION</scope>
    <source>
        <tissue evidence="2">Young leaves</tissue>
    </source>
</reference>
<dbReference type="GeneID" id="111430946"/>
<proteinExistence type="predicted"/>
<dbReference type="AlphaFoldDB" id="A0A6J1E5G0"/>
<dbReference type="RefSeq" id="XP_022923172.1">
    <property type="nucleotide sequence ID" value="XM_023067404.1"/>
</dbReference>
<protein>
    <submittedName>
        <fullName evidence="2">Uncharacterized protein LOC111430946 isoform X3</fullName>
    </submittedName>
</protein>
<dbReference type="Proteomes" id="UP000504609">
    <property type="component" value="Unplaced"/>
</dbReference>
<gene>
    <name evidence="2" type="primary">LOC111430946</name>
</gene>